<dbReference type="Pfam" id="PF03819">
    <property type="entry name" value="MazG"/>
    <property type="match status" value="2"/>
</dbReference>
<evidence type="ECO:0000259" key="2">
    <source>
        <dbReference type="Pfam" id="PF03819"/>
    </source>
</evidence>
<dbReference type="NCBIfam" id="NF007113">
    <property type="entry name" value="PRK09562.1"/>
    <property type="match status" value="1"/>
</dbReference>
<dbReference type="GO" id="GO:0047429">
    <property type="term" value="F:nucleoside triphosphate diphosphatase activity"/>
    <property type="evidence" value="ECO:0007669"/>
    <property type="project" value="InterPro"/>
</dbReference>
<dbReference type="InterPro" id="IPR048015">
    <property type="entry name" value="NTP-PPase_MazG-like_N"/>
</dbReference>
<dbReference type="STRING" id="293826.Amet_0164"/>
<dbReference type="OrthoDB" id="9808939at2"/>
<dbReference type="GO" id="GO:0046076">
    <property type="term" value="P:dTTP catabolic process"/>
    <property type="evidence" value="ECO:0007669"/>
    <property type="project" value="TreeGrafter"/>
</dbReference>
<evidence type="ECO:0000259" key="1">
    <source>
        <dbReference type="Pfam" id="PF00590"/>
    </source>
</evidence>
<dbReference type="CDD" id="cd11528">
    <property type="entry name" value="NTP-PPase_MazG_Nterm"/>
    <property type="match status" value="1"/>
</dbReference>
<dbReference type="GO" id="GO:0008168">
    <property type="term" value="F:methyltransferase activity"/>
    <property type="evidence" value="ECO:0007669"/>
    <property type="project" value="InterPro"/>
</dbReference>
<dbReference type="InterPro" id="IPR035996">
    <property type="entry name" value="4pyrrol_Methylase_sf"/>
</dbReference>
<feature type="domain" description="NTP pyrophosphohydrolase MazG-like" evidence="2">
    <location>
        <begin position="395"/>
        <end position="452"/>
    </location>
</feature>
<dbReference type="InterPro" id="IPR011551">
    <property type="entry name" value="NTP_PyrPHydrolase_MazG"/>
</dbReference>
<dbReference type="InterPro" id="IPR014777">
    <property type="entry name" value="4pyrrole_Mease_sub1"/>
</dbReference>
<reference evidence="4" key="1">
    <citation type="journal article" date="2016" name="Genome Announc.">
        <title>Complete genome sequence of Alkaliphilus metalliredigens strain QYMF, an alkaliphilic and metal-reducing bacterium isolated from borax-contaminated leachate ponds.</title>
        <authorList>
            <person name="Hwang C."/>
            <person name="Copeland A."/>
            <person name="Lucas S."/>
            <person name="Lapidus A."/>
            <person name="Barry K."/>
            <person name="Detter J.C."/>
            <person name="Glavina Del Rio T."/>
            <person name="Hammon N."/>
            <person name="Israni S."/>
            <person name="Dalin E."/>
            <person name="Tice H."/>
            <person name="Pitluck S."/>
            <person name="Chertkov O."/>
            <person name="Brettin T."/>
            <person name="Bruce D."/>
            <person name="Han C."/>
            <person name="Schmutz J."/>
            <person name="Larimer F."/>
            <person name="Land M.L."/>
            <person name="Hauser L."/>
            <person name="Kyrpides N."/>
            <person name="Mikhailova N."/>
            <person name="Ye Q."/>
            <person name="Zhou J."/>
            <person name="Richardson P."/>
            <person name="Fields M.W."/>
        </authorList>
    </citation>
    <scope>NUCLEOTIDE SEQUENCE [LARGE SCALE GENOMIC DNA]</scope>
    <source>
        <strain evidence="4">QYMF</strain>
    </source>
</reference>
<dbReference type="GO" id="GO:0046047">
    <property type="term" value="P:TTP catabolic process"/>
    <property type="evidence" value="ECO:0007669"/>
    <property type="project" value="TreeGrafter"/>
</dbReference>
<dbReference type="AlphaFoldDB" id="A6TJN3"/>
<dbReference type="GO" id="GO:0046061">
    <property type="term" value="P:dATP catabolic process"/>
    <property type="evidence" value="ECO:0007669"/>
    <property type="project" value="TreeGrafter"/>
</dbReference>
<dbReference type="NCBIfam" id="TIGR00444">
    <property type="entry name" value="mazG"/>
    <property type="match status" value="1"/>
</dbReference>
<dbReference type="InterPro" id="IPR024180">
    <property type="entry name" value="Tetrapyrrole_Mease/MazG_pred"/>
</dbReference>
<dbReference type="CDD" id="cd11723">
    <property type="entry name" value="YabN_N_like"/>
    <property type="match status" value="1"/>
</dbReference>
<name>A6TJN3_ALKMQ</name>
<keyword evidence="4" id="KW-1185">Reference proteome</keyword>
<proteinExistence type="predicted"/>
<feature type="domain" description="Tetrapyrrole methylase" evidence="1">
    <location>
        <begin position="3"/>
        <end position="206"/>
    </location>
</feature>
<dbReference type="PANTHER" id="PTHR30522">
    <property type="entry name" value="NUCLEOSIDE TRIPHOSPHATE PYROPHOSPHOHYDROLASE"/>
    <property type="match status" value="1"/>
</dbReference>
<dbReference type="InterPro" id="IPR048011">
    <property type="entry name" value="NTP-PPase_MazG-like_C"/>
</dbReference>
<dbReference type="eggNOG" id="COG3956">
    <property type="taxonomic scope" value="Bacteria"/>
</dbReference>
<accession>A6TJN3</accession>
<dbReference type="Gene3D" id="3.40.1010.10">
    <property type="entry name" value="Cobalt-precorrin-4 Transmethylase, Domain 1"/>
    <property type="match status" value="1"/>
</dbReference>
<dbReference type="PIRSF" id="PIRSF002845">
    <property type="entry name" value="Ttrprl_mtas_MazG"/>
    <property type="match status" value="1"/>
</dbReference>
<dbReference type="CDD" id="cd11529">
    <property type="entry name" value="NTP-PPase_MazG_Cterm"/>
    <property type="match status" value="1"/>
</dbReference>
<evidence type="ECO:0000313" key="3">
    <source>
        <dbReference type="EMBL" id="ABR46401.1"/>
    </source>
</evidence>
<dbReference type="Pfam" id="PF00590">
    <property type="entry name" value="TP_methylase"/>
    <property type="match status" value="1"/>
</dbReference>
<feature type="domain" description="NTP pyrophosphohydrolase MazG-like" evidence="2">
    <location>
        <begin position="255"/>
        <end position="328"/>
    </location>
</feature>
<evidence type="ECO:0000313" key="4">
    <source>
        <dbReference type="Proteomes" id="UP000001572"/>
    </source>
</evidence>
<dbReference type="SUPFAM" id="SSF101386">
    <property type="entry name" value="all-alpha NTP pyrophosphatases"/>
    <property type="match status" value="2"/>
</dbReference>
<dbReference type="Gene3D" id="1.10.287.1080">
    <property type="entry name" value="MazG-like"/>
    <property type="match status" value="2"/>
</dbReference>
<dbReference type="GO" id="GO:0006203">
    <property type="term" value="P:dGTP catabolic process"/>
    <property type="evidence" value="ECO:0007669"/>
    <property type="project" value="TreeGrafter"/>
</dbReference>
<protein>
    <submittedName>
        <fullName evidence="3">MazG family protein</fullName>
    </submittedName>
</protein>
<gene>
    <name evidence="3" type="ordered locus">Amet_0164</name>
</gene>
<dbReference type="FunFam" id="1.10.287.1080:FF:000003">
    <property type="entry name" value="Nucleoside triphosphate pyrophosphohydrolase"/>
    <property type="match status" value="1"/>
</dbReference>
<organism evidence="3 4">
    <name type="scientific">Alkaliphilus metalliredigens (strain QYMF)</name>
    <dbReference type="NCBI Taxonomy" id="293826"/>
    <lineage>
        <taxon>Bacteria</taxon>
        <taxon>Bacillati</taxon>
        <taxon>Bacillota</taxon>
        <taxon>Clostridia</taxon>
        <taxon>Peptostreptococcales</taxon>
        <taxon>Natronincolaceae</taxon>
        <taxon>Alkaliphilus</taxon>
    </lineage>
</organism>
<dbReference type="HOGENOM" id="CLU_038356_1_0_9"/>
<dbReference type="RefSeq" id="WP_011971310.1">
    <property type="nucleotide sequence ID" value="NC_009633.1"/>
</dbReference>
<dbReference type="InterPro" id="IPR004518">
    <property type="entry name" value="MazG-like_dom"/>
</dbReference>
<dbReference type="InterPro" id="IPR035013">
    <property type="entry name" value="YabN_N"/>
</dbReference>
<dbReference type="KEGG" id="amt:Amet_0164"/>
<dbReference type="GO" id="GO:0046081">
    <property type="term" value="P:dUTP catabolic process"/>
    <property type="evidence" value="ECO:0007669"/>
    <property type="project" value="TreeGrafter"/>
</dbReference>
<dbReference type="EMBL" id="CP000724">
    <property type="protein sequence ID" value="ABR46401.1"/>
    <property type="molecule type" value="Genomic_DNA"/>
</dbReference>
<dbReference type="GO" id="GO:0006950">
    <property type="term" value="P:response to stress"/>
    <property type="evidence" value="ECO:0007669"/>
    <property type="project" value="UniProtKB-ARBA"/>
</dbReference>
<dbReference type="PANTHER" id="PTHR30522:SF0">
    <property type="entry name" value="NUCLEOSIDE TRIPHOSPHATE PYROPHOSPHOHYDROLASE"/>
    <property type="match status" value="1"/>
</dbReference>
<dbReference type="GO" id="GO:0046052">
    <property type="term" value="P:UTP catabolic process"/>
    <property type="evidence" value="ECO:0007669"/>
    <property type="project" value="TreeGrafter"/>
</dbReference>
<dbReference type="FunFam" id="1.10.287.1080:FF:000001">
    <property type="entry name" value="Nucleoside triphosphate pyrophosphohydrolase"/>
    <property type="match status" value="1"/>
</dbReference>
<dbReference type="SUPFAM" id="SSF53790">
    <property type="entry name" value="Tetrapyrrole methylase"/>
    <property type="match status" value="1"/>
</dbReference>
<dbReference type="Proteomes" id="UP000001572">
    <property type="component" value="Chromosome"/>
</dbReference>
<sequence length="486" mass="56081">MGKLIIVGLGPGGDEHITVAGLQAMKNHEHVYLRTERHPVVSYLKTEGIRFKTFDAVYEEVESFQGVYDQITNQVLTMMEQGDVVYAVPGNPYVAETTVQQLIKKCDELQLERKVYPAMSFVDAMFVALELDPVDGFQLVDGLQLEEQRPDPSRANIITQVYDPFIASEVKLRLMDYYDDEQEIFVVKGAGIPGVQRIEQIPLYQLDRLDWIDYLTSVFIPRIDSPQKKYYNMNNLIEIMERLRGKDGCPWDVEQTHESLKPYLIEEAYEVLETIDEKDDFGLEEELGDLLLQVVFHAQVAHERGAFRIQDVIEGICQKLVFRHPHVFGEVEAEDSTTVLKNWEALKKEEKQITSLSQSMKSIPKELPALMRAYKIQKKAKQVGFDWPDVREAVEKVHEELQELLEAKAEGEVEHIQEESGDLLFAVVNVLRFFKVDPEVALNKTNQKFVKRLHYIEEAAKSQKLNLEDMTLEEMDILWEKAKKNE</sequence>
<dbReference type="InterPro" id="IPR000878">
    <property type="entry name" value="4pyrrol_Mease"/>
</dbReference>